<dbReference type="Proteomes" id="UP000324767">
    <property type="component" value="Unassembled WGS sequence"/>
</dbReference>
<dbReference type="Pfam" id="PF13092">
    <property type="entry name" value="CENP-L"/>
    <property type="match status" value="1"/>
</dbReference>
<dbReference type="InterPro" id="IPR025204">
    <property type="entry name" value="CENP-L"/>
</dbReference>
<accession>A0A5M8PF27</accession>
<evidence type="ECO:0000313" key="1">
    <source>
        <dbReference type="EMBL" id="KAA6407713.1"/>
    </source>
</evidence>
<comment type="caution">
    <text evidence="1">The sequence shown here is derived from an EMBL/GenBank/DDBJ whole genome shotgun (WGS) entry which is preliminary data.</text>
</comment>
<dbReference type="AlphaFoldDB" id="A0A5M8PF27"/>
<reference evidence="1 2" key="1">
    <citation type="submission" date="2019-09" db="EMBL/GenBank/DDBJ databases">
        <title>The hologenome of the rock-dwelling lichen Lasallia pustulata.</title>
        <authorList>
            <person name="Greshake Tzovaras B."/>
            <person name="Segers F."/>
            <person name="Bicker A."/>
            <person name="Dal Grande F."/>
            <person name="Otte J."/>
            <person name="Hankeln T."/>
            <person name="Schmitt I."/>
            <person name="Ebersberger I."/>
        </authorList>
    </citation>
    <scope>NUCLEOTIDE SEQUENCE [LARGE SCALE GENOMIC DNA]</scope>
    <source>
        <strain evidence="1">A1-1</strain>
    </source>
</reference>
<organism evidence="1 2">
    <name type="scientific">Lasallia pustulata</name>
    <dbReference type="NCBI Taxonomy" id="136370"/>
    <lineage>
        <taxon>Eukaryota</taxon>
        <taxon>Fungi</taxon>
        <taxon>Dikarya</taxon>
        <taxon>Ascomycota</taxon>
        <taxon>Pezizomycotina</taxon>
        <taxon>Lecanoromycetes</taxon>
        <taxon>OSLEUM clade</taxon>
        <taxon>Umbilicariomycetidae</taxon>
        <taxon>Umbilicariales</taxon>
        <taxon>Umbilicariaceae</taxon>
        <taxon>Lasallia</taxon>
    </lineage>
</organism>
<evidence type="ECO:0000313" key="2">
    <source>
        <dbReference type="Proteomes" id="UP000324767"/>
    </source>
</evidence>
<dbReference type="OrthoDB" id="8864979at2759"/>
<proteinExistence type="predicted"/>
<sequence>MAHEDVGVSKVACGGFVLAREGRVEIVAAVGEDSSEEDERQIGKMAMIELIRRLFERAEVQGFEALRHRLENQGVGRRYGYRPWEPALDECVAVASTADRFPTSDRFLGPSETFIESRGLHGKWRNLVPELKSICRHFLAASRVSQLCTII</sequence>
<protein>
    <submittedName>
        <fullName evidence="1">Uncharacterized protein</fullName>
    </submittedName>
</protein>
<name>A0A5M8PF27_9LECA</name>
<gene>
    <name evidence="1" type="ORF">FRX48_08551</name>
</gene>
<dbReference type="EMBL" id="VXIT01000016">
    <property type="protein sequence ID" value="KAA6407713.1"/>
    <property type="molecule type" value="Genomic_DNA"/>
</dbReference>